<dbReference type="InterPro" id="IPR003036">
    <property type="entry name" value="Gag_P30"/>
</dbReference>
<evidence type="ECO:0000313" key="3">
    <source>
        <dbReference type="Proteomes" id="UP000437017"/>
    </source>
</evidence>
<dbReference type="Pfam" id="PF02093">
    <property type="entry name" value="Gag_p30"/>
    <property type="match status" value="1"/>
</dbReference>
<proteinExistence type="predicted"/>
<dbReference type="InterPro" id="IPR050462">
    <property type="entry name" value="Retroviral_Gag-Pol_poly"/>
</dbReference>
<evidence type="ECO:0000259" key="1">
    <source>
        <dbReference type="Pfam" id="PF02093"/>
    </source>
</evidence>
<dbReference type="AlphaFoldDB" id="A0A643CI84"/>
<dbReference type="PANTHER" id="PTHR33166">
    <property type="entry name" value="GAG_P30 DOMAIN-CONTAINING PROTEIN"/>
    <property type="match status" value="1"/>
</dbReference>
<sequence>MRKYTNQDPETPKGQAILAVHFISQASPSIRQKLQKLEQGPQTPFPVLLDEAFKGGGFWEQTRTERKKS</sequence>
<accession>A0A643CI84</accession>
<dbReference type="EMBL" id="SGJD01001447">
    <property type="protein sequence ID" value="KAB0399879.1"/>
    <property type="molecule type" value="Genomic_DNA"/>
</dbReference>
<protein>
    <recommendedName>
        <fullName evidence="1">Core shell protein Gag P30 domain-containing protein</fullName>
    </recommendedName>
</protein>
<dbReference type="Proteomes" id="UP000437017">
    <property type="component" value="Unassembled WGS sequence"/>
</dbReference>
<evidence type="ECO:0000313" key="2">
    <source>
        <dbReference type="EMBL" id="KAB0399879.1"/>
    </source>
</evidence>
<organism evidence="2 3">
    <name type="scientific">Balaenoptera physalus</name>
    <name type="common">Fin whale</name>
    <name type="synonym">Balaena physalus</name>
    <dbReference type="NCBI Taxonomy" id="9770"/>
    <lineage>
        <taxon>Eukaryota</taxon>
        <taxon>Metazoa</taxon>
        <taxon>Chordata</taxon>
        <taxon>Craniata</taxon>
        <taxon>Vertebrata</taxon>
        <taxon>Euteleostomi</taxon>
        <taxon>Mammalia</taxon>
        <taxon>Eutheria</taxon>
        <taxon>Laurasiatheria</taxon>
        <taxon>Artiodactyla</taxon>
        <taxon>Whippomorpha</taxon>
        <taxon>Cetacea</taxon>
        <taxon>Mysticeti</taxon>
        <taxon>Balaenopteridae</taxon>
        <taxon>Balaenoptera</taxon>
    </lineage>
</organism>
<feature type="domain" description="Core shell protein Gag P30" evidence="1">
    <location>
        <begin position="2"/>
        <end position="52"/>
    </location>
</feature>
<dbReference type="OrthoDB" id="9049599at2759"/>
<comment type="caution">
    <text evidence="2">The sequence shown here is derived from an EMBL/GenBank/DDBJ whole genome shotgun (WGS) entry which is preliminary data.</text>
</comment>
<dbReference type="GO" id="GO:0019068">
    <property type="term" value="P:virion assembly"/>
    <property type="evidence" value="ECO:0007669"/>
    <property type="project" value="InterPro"/>
</dbReference>
<name>A0A643CI84_BALPH</name>
<gene>
    <name evidence="2" type="ORF">E2I00_012897</name>
</gene>
<reference evidence="2 3" key="1">
    <citation type="journal article" date="2019" name="PLoS ONE">
        <title>Genomic analyses reveal an absence of contemporary introgressive admixture between fin whales and blue whales, despite known hybrids.</title>
        <authorList>
            <person name="Westbury M.V."/>
            <person name="Petersen B."/>
            <person name="Lorenzen E.D."/>
        </authorList>
    </citation>
    <scope>NUCLEOTIDE SEQUENCE [LARGE SCALE GENOMIC DNA]</scope>
    <source>
        <strain evidence="2">FinWhale-01</strain>
    </source>
</reference>
<keyword evidence="3" id="KW-1185">Reference proteome</keyword>